<dbReference type="Gene3D" id="3.40.1000.10">
    <property type="entry name" value="Mog1/PsbP, alpha/beta/alpha sandwich"/>
    <property type="match status" value="1"/>
</dbReference>
<keyword evidence="3" id="KW-1185">Reference proteome</keyword>
<dbReference type="PROSITE" id="PS51257">
    <property type="entry name" value="PROKAR_LIPOPROTEIN"/>
    <property type="match status" value="1"/>
</dbReference>
<dbReference type="EMBL" id="VOAH01000010">
    <property type="protein sequence ID" value="TVP40041.1"/>
    <property type="molecule type" value="Genomic_DNA"/>
</dbReference>
<dbReference type="RefSeq" id="WP_144732422.1">
    <property type="nucleotide sequence ID" value="NZ_ML675586.1"/>
</dbReference>
<evidence type="ECO:0000313" key="2">
    <source>
        <dbReference type="EMBL" id="TVP40041.1"/>
    </source>
</evidence>
<dbReference type="OrthoDB" id="82411at2157"/>
<accession>A0A557STW0</accession>
<protein>
    <submittedName>
        <fullName evidence="2">Uncharacterized protein</fullName>
    </submittedName>
</protein>
<dbReference type="AlphaFoldDB" id="A0A557STW0"/>
<sequence>MKNKEILYIFISILACFSFVISNTLINKSISAQEDELFGSNTPISSYRNTTYGIEIQYPNNWEKIDPKLNPDIRAIDVVSFSSPLEDSRDKWYDGMDIYYDEIPYDADIDEYLNETIDAYKSSKNFEIVNQNTSFLSGLPAYEIVYTYTYEDEGIDDIEIKAYEIGTVVNNSQGYFINFQGEKSDYDAYFPIAKQSINSFKIDKVIEKSIPITPSAPPGQDPGRNFLNYSNPDTGINFLTYPETYELIDYTKESSFSADSNEGTILLEIMSPIISGLDDQQEYLQIGVAKNYDILTRDDSKTFVEDYLKMESDNPSFELVESKYSDLIDGFDTYKATFKTFDQNQQVPLRVTMYAIPISDKMYWISLIANPQQYDKYIPIFDTM</sequence>
<keyword evidence="1" id="KW-1133">Transmembrane helix</keyword>
<keyword evidence="1" id="KW-0472">Membrane</keyword>
<name>A0A557STW0_9ARCH</name>
<evidence type="ECO:0000313" key="3">
    <source>
        <dbReference type="Proteomes" id="UP000315289"/>
    </source>
</evidence>
<keyword evidence="1" id="KW-0812">Transmembrane</keyword>
<gene>
    <name evidence="2" type="ORF">NARC_100103</name>
</gene>
<comment type="caution">
    <text evidence="2">The sequence shown here is derived from an EMBL/GenBank/DDBJ whole genome shotgun (WGS) entry which is preliminary data.</text>
</comment>
<evidence type="ECO:0000256" key="1">
    <source>
        <dbReference type="SAM" id="Phobius"/>
    </source>
</evidence>
<feature type="transmembrane region" description="Helical" evidence="1">
    <location>
        <begin position="6"/>
        <end position="26"/>
    </location>
</feature>
<organism evidence="2 3">
    <name type="scientific">Candidatus Nitrosocosmicus arcticus</name>
    <dbReference type="NCBI Taxonomy" id="2035267"/>
    <lineage>
        <taxon>Archaea</taxon>
        <taxon>Nitrososphaerota</taxon>
        <taxon>Nitrososphaeria</taxon>
        <taxon>Nitrososphaerales</taxon>
        <taxon>Nitrososphaeraceae</taxon>
        <taxon>Candidatus Nitrosocosmicus</taxon>
    </lineage>
</organism>
<reference evidence="2 3" key="1">
    <citation type="journal article" date="2019" name="Front. Microbiol.">
        <title>Ammonia Oxidation by the Arctic Terrestrial Thaumarchaeote Candidatus Nitrosocosmicus arcticus Is Stimulated by Increasing Temperatures.</title>
        <authorList>
            <person name="Alves R.J.E."/>
            <person name="Kerou M."/>
            <person name="Zappe A."/>
            <person name="Bittner R."/>
            <person name="Abby S.S."/>
            <person name="Schmidt H.A."/>
            <person name="Pfeifer K."/>
            <person name="Schleper C."/>
        </authorList>
    </citation>
    <scope>NUCLEOTIDE SEQUENCE [LARGE SCALE GENOMIC DNA]</scope>
    <source>
        <strain evidence="2 3">Kfb</strain>
    </source>
</reference>
<proteinExistence type="predicted"/>
<dbReference type="Proteomes" id="UP000315289">
    <property type="component" value="Unassembled WGS sequence"/>
</dbReference>